<dbReference type="GO" id="GO:0016279">
    <property type="term" value="F:protein-lysine N-methyltransferase activity"/>
    <property type="evidence" value="ECO:0007669"/>
    <property type="project" value="InterPro"/>
</dbReference>
<evidence type="ECO:0000256" key="2">
    <source>
        <dbReference type="ARBA" id="ARBA00022679"/>
    </source>
</evidence>
<dbReference type="PANTHER" id="PTHR13610:SF9">
    <property type="entry name" value="FI06469P"/>
    <property type="match status" value="1"/>
</dbReference>
<protein>
    <recommendedName>
        <fullName evidence="6">Methyltransferase family protein</fullName>
    </recommendedName>
</protein>
<dbReference type="PANTHER" id="PTHR13610">
    <property type="entry name" value="METHYLTRANSFERASE DOMAIN-CONTAINING PROTEIN"/>
    <property type="match status" value="1"/>
</dbReference>
<keyword evidence="1" id="KW-0489">Methyltransferase</keyword>
<keyword evidence="5" id="KW-1185">Reference proteome</keyword>
<keyword evidence="2" id="KW-0808">Transferase</keyword>
<evidence type="ECO:0000313" key="4">
    <source>
        <dbReference type="EMBL" id="TYP79168.1"/>
    </source>
</evidence>
<dbReference type="Proteomes" id="UP000323257">
    <property type="component" value="Unassembled WGS sequence"/>
</dbReference>
<comment type="caution">
    <text evidence="4">The sequence shown here is derived from an EMBL/GenBank/DDBJ whole genome shotgun (WGS) entry which is preliminary data.</text>
</comment>
<dbReference type="GO" id="GO:0032259">
    <property type="term" value="P:methylation"/>
    <property type="evidence" value="ECO:0007669"/>
    <property type="project" value="UniProtKB-KW"/>
</dbReference>
<evidence type="ECO:0000313" key="5">
    <source>
        <dbReference type="Proteomes" id="UP000323257"/>
    </source>
</evidence>
<sequence>MTLEMIRQTAGASLGIAALCGTLSIVYSSWRNGISPMPTSALVRREVARELRKLGACGTLVETGSGWGTLVFHLVRTCPGWHMVGIENSPLPFWYSRLARRLLPARLRHRVRFERGDLFRFSYAHADAVVCYLHPAAMKRLGAALKEQLSPGTPVLAVFFALPGWQPVRVVTCRDLYRTKLRVYEAGSENIVSPTDAGF</sequence>
<reference evidence="4 5" key="1">
    <citation type="submission" date="2019-07" db="EMBL/GenBank/DDBJ databases">
        <title>Genomic Encyclopedia of Type Strains, Phase III (KMG-III): the genomes of soil and plant-associated and newly described type strains.</title>
        <authorList>
            <person name="Whitman W."/>
        </authorList>
    </citation>
    <scope>NUCLEOTIDE SEQUENCE [LARGE SCALE GENOMIC DNA]</scope>
    <source>
        <strain evidence="4 5">BL24</strain>
    </source>
</reference>
<organism evidence="4 5">
    <name type="scientific">Paenibacillus methanolicus</name>
    <dbReference type="NCBI Taxonomy" id="582686"/>
    <lineage>
        <taxon>Bacteria</taxon>
        <taxon>Bacillati</taxon>
        <taxon>Bacillota</taxon>
        <taxon>Bacilli</taxon>
        <taxon>Bacillales</taxon>
        <taxon>Paenibacillaceae</taxon>
        <taxon>Paenibacillus</taxon>
    </lineage>
</organism>
<evidence type="ECO:0008006" key="6">
    <source>
        <dbReference type="Google" id="ProtNLM"/>
    </source>
</evidence>
<gene>
    <name evidence="4" type="ORF">BCM02_101284</name>
</gene>
<dbReference type="CDD" id="cd02440">
    <property type="entry name" value="AdoMet_MTases"/>
    <property type="match status" value="1"/>
</dbReference>
<proteinExistence type="predicted"/>
<dbReference type="AlphaFoldDB" id="A0A5S5CLB2"/>
<dbReference type="InterPro" id="IPR029063">
    <property type="entry name" value="SAM-dependent_MTases_sf"/>
</dbReference>
<dbReference type="RefSeq" id="WP_246183140.1">
    <property type="nucleotide sequence ID" value="NZ_VNHS01000001.1"/>
</dbReference>
<dbReference type="Gene3D" id="3.40.50.150">
    <property type="entry name" value="Vaccinia Virus protein VP39"/>
    <property type="match status" value="1"/>
</dbReference>
<dbReference type="SUPFAM" id="SSF53335">
    <property type="entry name" value="S-adenosyl-L-methionine-dependent methyltransferases"/>
    <property type="match status" value="1"/>
</dbReference>
<evidence type="ECO:0000256" key="3">
    <source>
        <dbReference type="ARBA" id="ARBA00022691"/>
    </source>
</evidence>
<accession>A0A5S5CLB2</accession>
<dbReference type="InterPro" id="IPR026170">
    <property type="entry name" value="FAM173A/B"/>
</dbReference>
<dbReference type="EMBL" id="VNHS01000001">
    <property type="protein sequence ID" value="TYP79168.1"/>
    <property type="molecule type" value="Genomic_DNA"/>
</dbReference>
<evidence type="ECO:0000256" key="1">
    <source>
        <dbReference type="ARBA" id="ARBA00022603"/>
    </source>
</evidence>
<keyword evidence="3" id="KW-0949">S-adenosyl-L-methionine</keyword>
<name>A0A5S5CLB2_9BACL</name>